<evidence type="ECO:0000313" key="2">
    <source>
        <dbReference type="Proteomes" id="UP000195913"/>
    </source>
</evidence>
<dbReference type="EMBL" id="FUHW01000053">
    <property type="protein sequence ID" value="SJM72648.1"/>
    <property type="molecule type" value="Genomic_DNA"/>
</dbReference>
<gene>
    <name evidence="1" type="ORF">FM101_15540</name>
</gene>
<protein>
    <submittedName>
        <fullName evidence="1">Uncharacterized protein</fullName>
    </submittedName>
</protein>
<sequence>MRLVGVRVFGWVLRWLFAHVFQPITLVADAQPVPEWAGGGSGFSGVSN</sequence>
<organism evidence="1 2">
    <name type="scientific">Arthrobacter rhombi</name>
    <dbReference type="NCBI Taxonomy" id="71253"/>
    <lineage>
        <taxon>Bacteria</taxon>
        <taxon>Bacillati</taxon>
        <taxon>Actinomycetota</taxon>
        <taxon>Actinomycetes</taxon>
        <taxon>Micrococcales</taxon>
        <taxon>Micrococcaceae</taxon>
        <taxon>Arthrobacter</taxon>
    </lineage>
</organism>
<dbReference type="Proteomes" id="UP000195913">
    <property type="component" value="Unassembled WGS sequence"/>
</dbReference>
<keyword evidence="2" id="KW-1185">Reference proteome</keyword>
<reference evidence="1 2" key="1">
    <citation type="submission" date="2017-02" db="EMBL/GenBank/DDBJ databases">
        <authorList>
            <person name="Peterson S.W."/>
        </authorList>
    </citation>
    <scope>NUCLEOTIDE SEQUENCE [LARGE SCALE GENOMIC DNA]</scope>
    <source>
        <strain evidence="1 2">B Ar 00.02</strain>
    </source>
</reference>
<evidence type="ECO:0000313" key="1">
    <source>
        <dbReference type="EMBL" id="SJM72648.1"/>
    </source>
</evidence>
<proteinExistence type="predicted"/>
<accession>A0A1R4GWU3</accession>
<name>A0A1R4GWU3_9MICC</name>
<dbReference type="AlphaFoldDB" id="A0A1R4GWU3"/>